<evidence type="ECO:0000313" key="2">
    <source>
        <dbReference type="Proteomes" id="UP000014254"/>
    </source>
</evidence>
<dbReference type="AlphaFoldDB" id="S2KBR3"/>
<keyword evidence="2" id="KW-1185">Reference proteome</keyword>
<gene>
    <name evidence="1" type="ORF">HMPREF1544_00337</name>
</gene>
<dbReference type="OrthoDB" id="2205645at2759"/>
<accession>S2KBR3</accession>
<dbReference type="OMA" id="GTHEFAI"/>
<evidence type="ECO:0000313" key="1">
    <source>
        <dbReference type="EMBL" id="EPB92898.1"/>
    </source>
</evidence>
<dbReference type="VEuPathDB" id="FungiDB:HMPREF1544_00337"/>
<organism evidence="1 2">
    <name type="scientific">Mucor circinelloides f. circinelloides (strain 1006PhL)</name>
    <name type="common">Mucormycosis agent</name>
    <name type="synonym">Calyptromyces circinelloides</name>
    <dbReference type="NCBI Taxonomy" id="1220926"/>
    <lineage>
        <taxon>Eukaryota</taxon>
        <taxon>Fungi</taxon>
        <taxon>Fungi incertae sedis</taxon>
        <taxon>Mucoromycota</taxon>
        <taxon>Mucoromycotina</taxon>
        <taxon>Mucoromycetes</taxon>
        <taxon>Mucorales</taxon>
        <taxon>Mucorineae</taxon>
        <taxon>Mucoraceae</taxon>
        <taxon>Mucor</taxon>
    </lineage>
</organism>
<sequence>MADVVIPQVYEHPVLHCILDMTDDNWTKIFSKDELKELNQVTNVEIKYSALPKDMVDFMKNMLTTSNLGEIYNHLESQQLDFYRQQHLIWVKSHVQSAIQLFKRGYLPINDQSERDICAKVWGMISDAFDDSIMTVRMEKASQASKESNNKKRKLALMDFIERQQSPLIPDMSVLFGTHEFAI</sequence>
<dbReference type="InParanoid" id="S2KBR3"/>
<dbReference type="Proteomes" id="UP000014254">
    <property type="component" value="Unassembled WGS sequence"/>
</dbReference>
<name>S2KBR3_MUCC1</name>
<proteinExistence type="predicted"/>
<protein>
    <submittedName>
        <fullName evidence="1">Uncharacterized protein</fullName>
    </submittedName>
</protein>
<dbReference type="EMBL" id="KE123897">
    <property type="protein sequence ID" value="EPB92898.1"/>
    <property type="molecule type" value="Genomic_DNA"/>
</dbReference>
<reference evidence="2" key="1">
    <citation type="submission" date="2013-05" db="EMBL/GenBank/DDBJ databases">
        <title>The Genome sequence of Mucor circinelloides f. circinelloides 1006PhL.</title>
        <authorList>
            <consortium name="The Broad Institute Genomics Platform"/>
            <person name="Cuomo C."/>
            <person name="Earl A."/>
            <person name="Findley K."/>
            <person name="Lee S.C."/>
            <person name="Walker B."/>
            <person name="Young S."/>
            <person name="Zeng Q."/>
            <person name="Gargeya S."/>
            <person name="Fitzgerald M."/>
            <person name="Haas B."/>
            <person name="Abouelleil A."/>
            <person name="Allen A.W."/>
            <person name="Alvarado L."/>
            <person name="Arachchi H.M."/>
            <person name="Berlin A.M."/>
            <person name="Chapman S.B."/>
            <person name="Gainer-Dewar J."/>
            <person name="Goldberg J."/>
            <person name="Griggs A."/>
            <person name="Gujja S."/>
            <person name="Hansen M."/>
            <person name="Howarth C."/>
            <person name="Imamovic A."/>
            <person name="Ireland A."/>
            <person name="Larimer J."/>
            <person name="McCowan C."/>
            <person name="Murphy C."/>
            <person name="Pearson M."/>
            <person name="Poon T.W."/>
            <person name="Priest M."/>
            <person name="Roberts A."/>
            <person name="Saif S."/>
            <person name="Shea T."/>
            <person name="Sisk P."/>
            <person name="Sykes S."/>
            <person name="Wortman J."/>
            <person name="Nusbaum C."/>
            <person name="Birren B."/>
        </authorList>
    </citation>
    <scope>NUCLEOTIDE SEQUENCE [LARGE SCALE GENOMIC DNA]</scope>
    <source>
        <strain evidence="2">1006PhL</strain>
    </source>
</reference>